<dbReference type="AlphaFoldDB" id="A0A0M3QAB1"/>
<dbReference type="PATRIC" id="fig|931089.4.peg.2869"/>
<evidence type="ECO:0000313" key="3">
    <source>
        <dbReference type="EMBL" id="ALC07159.1"/>
    </source>
</evidence>
<organism evidence="3 4">
    <name type="scientific">Corynebacterium deserti GIMN1.010</name>
    <dbReference type="NCBI Taxonomy" id="931089"/>
    <lineage>
        <taxon>Bacteria</taxon>
        <taxon>Bacillati</taxon>
        <taxon>Actinomycetota</taxon>
        <taxon>Actinomycetes</taxon>
        <taxon>Mycobacteriales</taxon>
        <taxon>Corynebacteriaceae</taxon>
        <taxon>Corynebacterium</taxon>
    </lineage>
</organism>
<sequence length="453" mass="51071">MEGTKKEKLSSLKEISTPDSQNNPWVQLSNTDWHAKFVPDSAAGLAEFAPLDWVFPWVQSGAQYKRKWPIGVTPNALRKRWRELFSTGEVDPAAFVQDRDLLVSSEKTDVFSAEQLPPLTAPTASTSMVKPVRYGYRSFDRQWCLPDHRVGTYIRQQFWDCLSADQLYFATVTSTPLGGGPALTVSPYVPDLDYFRGSYGAKNIHPLYRSSDARPANISSCLLLVLTDTYGQEISPKDVALYTFGLLGTGAYTARFQDELEESAARVPFTTNYELFKETRDFGQSLIFEQTWGERGSELNQFGQPTRARFQGQAQIQLETPSTSYPERWIYDAESHQLTVGEAVFTQVLPEVMAFNVSGMNVVGSWLGYRMKEPAGKSSSPLDRIQAETWELDRELLELLWQVEFFVKAEPEGARLLEEVATGDLVPVKLLGPPETSETKAPKRKKINQEEIF</sequence>
<feature type="domain" description="Type ISP restriction-modification enzyme LLaBIII C-terminal specificity" evidence="2">
    <location>
        <begin position="54"/>
        <end position="392"/>
    </location>
</feature>
<accession>A0A0M3QAB1</accession>
<feature type="region of interest" description="Disordered" evidence="1">
    <location>
        <begin position="433"/>
        <end position="453"/>
    </location>
</feature>
<dbReference type="EMBL" id="CP009221">
    <property type="protein sequence ID" value="ALC07159.1"/>
    <property type="molecule type" value="Genomic_DNA"/>
</dbReference>
<evidence type="ECO:0000259" key="2">
    <source>
        <dbReference type="Pfam" id="PF18135"/>
    </source>
</evidence>
<name>A0A0M3QAB1_9CORY</name>
<feature type="region of interest" description="Disordered" evidence="1">
    <location>
        <begin position="1"/>
        <end position="24"/>
    </location>
</feature>
<feature type="compositionally biased region" description="Basic and acidic residues" evidence="1">
    <location>
        <begin position="1"/>
        <end position="11"/>
    </location>
</feature>
<gene>
    <name evidence="3" type="ORF">CDES_14195</name>
</gene>
<evidence type="ECO:0000313" key="4">
    <source>
        <dbReference type="Proteomes" id="UP000068067"/>
    </source>
</evidence>
<keyword evidence="3" id="KW-0614">Plasmid</keyword>
<dbReference type="Pfam" id="PF18135">
    <property type="entry name" value="Type_ISP_C"/>
    <property type="match status" value="1"/>
</dbReference>
<geneLocation type="plasmid" evidence="3 4">
    <name>pCdes1</name>
</geneLocation>
<dbReference type="Proteomes" id="UP000068067">
    <property type="component" value="Plasmid pCdes1"/>
</dbReference>
<dbReference type="InterPro" id="IPR041635">
    <property type="entry name" value="Type_ISP_LLaBIII_C"/>
</dbReference>
<keyword evidence="4" id="KW-1185">Reference proteome</keyword>
<protein>
    <recommendedName>
        <fullName evidence="2">Type ISP restriction-modification enzyme LLaBIII C-terminal specificity domain-containing protein</fullName>
    </recommendedName>
</protein>
<reference evidence="3 4" key="1">
    <citation type="submission" date="2014-08" db="EMBL/GenBank/DDBJ databases">
        <title>Complete genome sequence of Corynebacterium deserti GIMN1.010 (=DSM 45689), isolated from desert sand in western China.</title>
        <authorList>
            <person name="Ruckert C."/>
            <person name="Albersmeier A."/>
            <person name="Kalinowski J."/>
        </authorList>
    </citation>
    <scope>NUCLEOTIDE SEQUENCE [LARGE SCALE GENOMIC DNA]</scope>
    <source>
        <strain evidence="3 4">GIMN1.010</strain>
        <plasmid evidence="3 4">pCdes1</plasmid>
    </source>
</reference>
<dbReference type="KEGG" id="cdx:CDES_14195"/>
<evidence type="ECO:0000256" key="1">
    <source>
        <dbReference type="SAM" id="MobiDB-lite"/>
    </source>
</evidence>
<proteinExistence type="predicted"/>